<keyword evidence="9" id="KW-1185">Reference proteome</keyword>
<evidence type="ECO:0000256" key="8">
    <source>
        <dbReference type="SAM" id="MobiDB-lite"/>
    </source>
</evidence>
<proteinExistence type="inferred from homology"/>
<dbReference type="KEGG" id="aten:116302897"/>
<keyword evidence="3 7" id="KW-0507">mRNA processing</keyword>
<keyword evidence="5 7" id="KW-0508">mRNA splicing</keyword>
<dbReference type="GO" id="GO:0071013">
    <property type="term" value="C:catalytic step 2 spliceosome"/>
    <property type="evidence" value="ECO:0007669"/>
    <property type="project" value="TreeGrafter"/>
</dbReference>
<evidence type="ECO:0000256" key="5">
    <source>
        <dbReference type="ARBA" id="ARBA00023187"/>
    </source>
</evidence>
<comment type="subcellular location">
    <subcellularLocation>
        <location evidence="1 7">Nucleus</location>
    </subcellularLocation>
</comment>
<organism evidence="9 10">
    <name type="scientific">Actinia tenebrosa</name>
    <name type="common">Australian red waratah sea anemone</name>
    <dbReference type="NCBI Taxonomy" id="6105"/>
    <lineage>
        <taxon>Eukaryota</taxon>
        <taxon>Metazoa</taxon>
        <taxon>Cnidaria</taxon>
        <taxon>Anthozoa</taxon>
        <taxon>Hexacorallia</taxon>
        <taxon>Actiniaria</taxon>
        <taxon>Actiniidae</taxon>
        <taxon>Actinia</taxon>
    </lineage>
</organism>
<keyword evidence="4 7" id="KW-0747">Spliceosome</keyword>
<keyword evidence="6 7" id="KW-0539">Nucleus</keyword>
<evidence type="ECO:0000313" key="9">
    <source>
        <dbReference type="Proteomes" id="UP000515163"/>
    </source>
</evidence>
<evidence type="ECO:0000256" key="7">
    <source>
        <dbReference type="RuleBase" id="RU367148"/>
    </source>
</evidence>
<gene>
    <name evidence="10" type="primary">LOC116302897</name>
</gene>
<name>A0A6P8IP69_ACTTE</name>
<reference evidence="10" key="1">
    <citation type="submission" date="2025-08" db="UniProtKB">
        <authorList>
            <consortium name="RefSeq"/>
        </authorList>
    </citation>
    <scope>IDENTIFICATION</scope>
    <source>
        <tissue evidence="10">Tentacle</tissue>
    </source>
</reference>
<dbReference type="Pfam" id="PF08231">
    <property type="entry name" value="SYF2"/>
    <property type="match status" value="1"/>
</dbReference>
<evidence type="ECO:0000256" key="1">
    <source>
        <dbReference type="ARBA" id="ARBA00004123"/>
    </source>
</evidence>
<evidence type="ECO:0000256" key="2">
    <source>
        <dbReference type="ARBA" id="ARBA00010028"/>
    </source>
</evidence>
<dbReference type="Proteomes" id="UP000515163">
    <property type="component" value="Unplaced"/>
</dbReference>
<feature type="compositionally biased region" description="Low complexity" evidence="8">
    <location>
        <begin position="22"/>
        <end position="40"/>
    </location>
</feature>
<dbReference type="GO" id="GO:0000398">
    <property type="term" value="P:mRNA splicing, via spliceosome"/>
    <property type="evidence" value="ECO:0007669"/>
    <property type="project" value="UniProtKB-UniRule"/>
</dbReference>
<evidence type="ECO:0000256" key="4">
    <source>
        <dbReference type="ARBA" id="ARBA00022728"/>
    </source>
</evidence>
<dbReference type="InParanoid" id="A0A6P8IP69"/>
<dbReference type="PANTHER" id="PTHR13264:SF5">
    <property type="entry name" value="PRE-MRNA-SPLICING FACTOR SYF2"/>
    <property type="match status" value="1"/>
</dbReference>
<comment type="function">
    <text evidence="7">Involved in pre-mRNA splicing.</text>
</comment>
<feature type="region of interest" description="Disordered" evidence="8">
    <location>
        <begin position="119"/>
        <end position="141"/>
    </location>
</feature>
<evidence type="ECO:0000313" key="10">
    <source>
        <dbReference type="RefSeq" id="XP_031568168.1"/>
    </source>
</evidence>
<feature type="region of interest" description="Disordered" evidence="8">
    <location>
        <begin position="1"/>
        <end position="82"/>
    </location>
</feature>
<dbReference type="GeneID" id="116302897"/>
<dbReference type="InterPro" id="IPR013260">
    <property type="entry name" value="mRNA_splic_SYF2"/>
</dbReference>
<evidence type="ECO:0000256" key="6">
    <source>
        <dbReference type="ARBA" id="ARBA00023242"/>
    </source>
</evidence>
<dbReference type="GO" id="GO:0071014">
    <property type="term" value="C:post-mRNA release spliceosomal complex"/>
    <property type="evidence" value="ECO:0007669"/>
    <property type="project" value="TreeGrafter"/>
</dbReference>
<dbReference type="OrthoDB" id="199717at2759"/>
<dbReference type="GO" id="GO:0000974">
    <property type="term" value="C:Prp19 complex"/>
    <property type="evidence" value="ECO:0007669"/>
    <property type="project" value="TreeGrafter"/>
</dbReference>
<dbReference type="FunCoup" id="A0A6P8IP69">
    <property type="interactions" value="1907"/>
</dbReference>
<accession>A0A6P8IP69</accession>
<sequence length="257" mass="30097">MASNKISAELDDVEDNGEANTSTASSSSLSPSSSSSSSISNKRAERMKRLKELHLRRNEARKMNYQEVAEEDKRNKLPSNFEAKQRRVEWELQEEEARKAAEDRGEDYDRTKMLQMTADEAERMERKRRKRNPDQGFSDYAQAQQRQYNRLVKQLKPDMGKYSKLKDEVGEELYPTVDNLNYGGEGKVPEEAIDRMVDDLEKQIEKRSKFSRRRAHYDDADIDYINERNMNFNKKLARYYDPFTAEIKQNLERGTAV</sequence>
<dbReference type="RefSeq" id="XP_031568168.1">
    <property type="nucleotide sequence ID" value="XM_031712308.1"/>
</dbReference>
<feature type="compositionally biased region" description="Basic and acidic residues" evidence="8">
    <location>
        <begin position="50"/>
        <end position="64"/>
    </location>
</feature>
<dbReference type="PANTHER" id="PTHR13264">
    <property type="entry name" value="GCIP-INTERACTING PROTEIN P29"/>
    <property type="match status" value="1"/>
</dbReference>
<protein>
    <recommendedName>
        <fullName evidence="7">Pre-mRNA-splicing factor SYF2</fullName>
    </recommendedName>
</protein>
<dbReference type="AlphaFoldDB" id="A0A6P8IP69"/>
<comment type="subunit">
    <text evidence="7">May be part of a spliceosome complex.</text>
</comment>
<comment type="similarity">
    <text evidence="2 7">Belongs to the SYF2 family.</text>
</comment>
<evidence type="ECO:0000256" key="3">
    <source>
        <dbReference type="ARBA" id="ARBA00022664"/>
    </source>
</evidence>